<dbReference type="Proteomes" id="UP001162992">
    <property type="component" value="Chromosome 5"/>
</dbReference>
<reference evidence="2" key="1">
    <citation type="journal article" date="2024" name="Proc. Natl. Acad. Sci. U.S.A.">
        <title>Extraordinary preservation of gene collinearity over three hundred million years revealed in homosporous lycophytes.</title>
        <authorList>
            <person name="Li C."/>
            <person name="Wickell D."/>
            <person name="Kuo L.Y."/>
            <person name="Chen X."/>
            <person name="Nie B."/>
            <person name="Liao X."/>
            <person name="Peng D."/>
            <person name="Ji J."/>
            <person name="Jenkins J."/>
            <person name="Williams M."/>
            <person name="Shu S."/>
            <person name="Plott C."/>
            <person name="Barry K."/>
            <person name="Rajasekar S."/>
            <person name="Grimwood J."/>
            <person name="Han X."/>
            <person name="Sun S."/>
            <person name="Hou Z."/>
            <person name="He W."/>
            <person name="Dai G."/>
            <person name="Sun C."/>
            <person name="Schmutz J."/>
            <person name="Leebens-Mack J.H."/>
            <person name="Li F.W."/>
            <person name="Wang L."/>
        </authorList>
    </citation>
    <scope>NUCLEOTIDE SEQUENCE [LARGE SCALE GENOMIC DNA]</scope>
    <source>
        <strain evidence="2">cv. PW_Plant_1</strain>
    </source>
</reference>
<accession>A0ACC2DRY5</accession>
<name>A0ACC2DRY5_DIPCM</name>
<protein>
    <submittedName>
        <fullName evidence="1">Uncharacterized protein</fullName>
    </submittedName>
</protein>
<comment type="caution">
    <text evidence="1">The sequence shown here is derived from an EMBL/GenBank/DDBJ whole genome shotgun (WGS) entry which is preliminary data.</text>
</comment>
<sequence>MPMPTQLGAAVFQDGTEVLLLHRLSKRCIPMVSCEAPNVGSASGKFRDKLYATSGMLLFKLHEADNEGTISHSEKNSEVERVLHSTCWATRNFQIKIALVNKISTAQQIYAALKIQCYYRGCMARRHYLFVRDKIIKLQASFKRMRARKEYRELYTATLSVQKHWRVTTARRHLLQSLRFKRALKNRAATVIQAIFRGWSVRCKFHRQCSTEDRNQQHEQGCAESCQVEAARKIQSAIRFFLFRRSCQVRSKHITLSKHNDCIFSQQTYATWSMDRASCNKAFSKADESEAARVSIRRFDTTAASIIIQSHFRGYQTRKSTRHWQIAAKVIQRCWRQRRCMRSKEQGDKSWNWIDEESDRTWQASGVSMSSTHEELVTTYEVCSSSRSSGHQQWDGNRLLENKGMQNSNVCHVTCTPSCRRQLSRLKQNEQKLQKYAQVFLLHHYIVAQQQRAQCAPPFPPHIAPVLTNSKACGKSTSDNASSFQRSERMQKVPLLRSSVPESGTEVILDVAALLRSLEQVYSSSASMSKGSSENMGRLSDTEIMLDDCHDCITGAKNPKVLFQKQHRLISALTGRIDIQRMGLPDVRTFFAVVVAVVIYSRTLCHNFFFGPKKFNDSILPHST</sequence>
<organism evidence="1 2">
    <name type="scientific">Diphasiastrum complanatum</name>
    <name type="common">Issler's clubmoss</name>
    <name type="synonym">Lycopodium complanatum</name>
    <dbReference type="NCBI Taxonomy" id="34168"/>
    <lineage>
        <taxon>Eukaryota</taxon>
        <taxon>Viridiplantae</taxon>
        <taxon>Streptophyta</taxon>
        <taxon>Embryophyta</taxon>
        <taxon>Tracheophyta</taxon>
        <taxon>Lycopodiopsida</taxon>
        <taxon>Lycopodiales</taxon>
        <taxon>Lycopodiaceae</taxon>
        <taxon>Lycopodioideae</taxon>
        <taxon>Diphasiastrum</taxon>
    </lineage>
</organism>
<dbReference type="EMBL" id="CM055096">
    <property type="protein sequence ID" value="KAJ7556880.1"/>
    <property type="molecule type" value="Genomic_DNA"/>
</dbReference>
<gene>
    <name evidence="1" type="ORF">O6H91_05G102900</name>
</gene>
<evidence type="ECO:0000313" key="2">
    <source>
        <dbReference type="Proteomes" id="UP001162992"/>
    </source>
</evidence>
<keyword evidence="2" id="KW-1185">Reference proteome</keyword>
<evidence type="ECO:0000313" key="1">
    <source>
        <dbReference type="EMBL" id="KAJ7556880.1"/>
    </source>
</evidence>
<proteinExistence type="predicted"/>